<keyword evidence="4" id="KW-0547">Nucleotide-binding</keyword>
<evidence type="ECO:0000256" key="6">
    <source>
        <dbReference type="ARBA" id="ARBA00022840"/>
    </source>
</evidence>
<evidence type="ECO:0000313" key="9">
    <source>
        <dbReference type="Proteomes" id="UP000504603"/>
    </source>
</evidence>
<feature type="compositionally biased region" description="Basic and acidic residues" evidence="7">
    <location>
        <begin position="307"/>
        <end position="317"/>
    </location>
</feature>
<dbReference type="InterPro" id="IPR050494">
    <property type="entry name" value="Ser_Thr_dual-spec_kinase"/>
</dbReference>
<dbReference type="PROSITE" id="PS50011">
    <property type="entry name" value="PROTEIN_KINASE_DOM"/>
    <property type="match status" value="1"/>
</dbReference>
<reference evidence="10" key="1">
    <citation type="submission" date="2025-08" db="UniProtKB">
        <authorList>
            <consortium name="RefSeq"/>
        </authorList>
    </citation>
    <scope>IDENTIFICATION</scope>
    <source>
        <strain evidence="10">OHB3-1</strain>
    </source>
</reference>
<feature type="region of interest" description="Disordered" evidence="7">
    <location>
        <begin position="305"/>
        <end position="344"/>
    </location>
</feature>
<dbReference type="KEGG" id="mcha:111006402"/>
<dbReference type="FunFam" id="1.10.510.10:FF:000380">
    <property type="entry name" value="Serine/threonine-protein kinase ppk15"/>
    <property type="match status" value="1"/>
</dbReference>
<keyword evidence="2" id="KW-0597">Phosphoprotein</keyword>
<evidence type="ECO:0000256" key="2">
    <source>
        <dbReference type="ARBA" id="ARBA00022553"/>
    </source>
</evidence>
<dbReference type="SUPFAM" id="SSF56112">
    <property type="entry name" value="Protein kinase-like (PK-like)"/>
    <property type="match status" value="1"/>
</dbReference>
<dbReference type="PANTHER" id="PTHR24058:SF113">
    <property type="entry name" value="HYPOTHETICAL SER-THR PROTEIN KINASE"/>
    <property type="match status" value="1"/>
</dbReference>
<dbReference type="AlphaFoldDB" id="A0A6J1BYE4"/>
<evidence type="ECO:0000259" key="8">
    <source>
        <dbReference type="PROSITE" id="PS50011"/>
    </source>
</evidence>
<keyword evidence="3" id="KW-0808">Transferase</keyword>
<feature type="region of interest" description="Disordered" evidence="7">
    <location>
        <begin position="56"/>
        <end position="88"/>
    </location>
</feature>
<feature type="domain" description="Protein kinase" evidence="8">
    <location>
        <begin position="397"/>
        <end position="699"/>
    </location>
</feature>
<evidence type="ECO:0000256" key="7">
    <source>
        <dbReference type="SAM" id="MobiDB-lite"/>
    </source>
</evidence>
<dbReference type="OrthoDB" id="9332038at2759"/>
<dbReference type="Pfam" id="PF00069">
    <property type="entry name" value="Pkinase"/>
    <property type="match status" value="1"/>
</dbReference>
<name>A0A6J1BYE4_MOMCH</name>
<dbReference type="FunFam" id="3.30.200.20:FF:000216">
    <property type="entry name" value="Putative serine/threonine-protein kinase dyrk2"/>
    <property type="match status" value="1"/>
</dbReference>
<dbReference type="Gene3D" id="3.30.200.20">
    <property type="entry name" value="Phosphorylase Kinase, domain 1"/>
    <property type="match status" value="1"/>
</dbReference>
<dbReference type="InterPro" id="IPR000719">
    <property type="entry name" value="Prot_kinase_dom"/>
</dbReference>
<gene>
    <name evidence="10" type="primary">LOC111006402</name>
</gene>
<keyword evidence="1" id="KW-0723">Serine/threonine-protein kinase</keyword>
<dbReference type="PANTHER" id="PTHR24058">
    <property type="entry name" value="DUAL SPECIFICITY PROTEIN KINASE"/>
    <property type="match status" value="1"/>
</dbReference>
<protein>
    <submittedName>
        <fullName evidence="10">Serine/threonine-protein kinase PRP4 homolog isoform X1</fullName>
    </submittedName>
</protein>
<dbReference type="SMART" id="SM00220">
    <property type="entry name" value="S_TKc"/>
    <property type="match status" value="1"/>
</dbReference>
<dbReference type="Gene3D" id="1.10.510.10">
    <property type="entry name" value="Transferase(Phosphotransferase) domain 1"/>
    <property type="match status" value="1"/>
</dbReference>
<dbReference type="PROSITE" id="PS00108">
    <property type="entry name" value="PROTEIN_KINASE_ST"/>
    <property type="match status" value="1"/>
</dbReference>
<dbReference type="GO" id="GO:0004674">
    <property type="term" value="F:protein serine/threonine kinase activity"/>
    <property type="evidence" value="ECO:0007669"/>
    <property type="project" value="UniProtKB-KW"/>
</dbReference>
<keyword evidence="9" id="KW-1185">Reference proteome</keyword>
<dbReference type="GeneID" id="111006402"/>
<evidence type="ECO:0000256" key="3">
    <source>
        <dbReference type="ARBA" id="ARBA00022679"/>
    </source>
</evidence>
<dbReference type="RefSeq" id="XP_022134027.1">
    <property type="nucleotide sequence ID" value="XM_022278335.1"/>
</dbReference>
<dbReference type="InterPro" id="IPR011009">
    <property type="entry name" value="Kinase-like_dom_sf"/>
</dbReference>
<keyword evidence="6" id="KW-0067">ATP-binding</keyword>
<evidence type="ECO:0000256" key="4">
    <source>
        <dbReference type="ARBA" id="ARBA00022741"/>
    </source>
</evidence>
<accession>A0A6J1BYE4</accession>
<keyword evidence="5 10" id="KW-0418">Kinase</keyword>
<sequence>MAVSDVEAVLEFLRKNGFSEAESALRRDVVEKSELGSFDFEKFFFPMVPPPPPVRIPSTSRKLASLATGDGDGDHHSRSNSVSSDDEFVSLRSSTSDVCSSEFINPYGIPSDSSSDIASQFDTARDYHEFDLRNDLLWYDEKEDVNFMTPSFEGQDFFGCPSEDKFIMTTERDEQFSSSSAPEKSILCRGAPSSDESLIEVTDHPYRVDRYKQLEGGFEGLSQGCGAYSCSIPFCKCCDTNGEFYSQKSADCSYLNPSFNESDSNVFHLKVIKDITANCDLAPCRDYSTEIHSTSNFLEGFEDQNDSENKVLEKSSTLKETNSTKVGSHGEVEDEEHESKPVADRDGVAADELLMCNINEDEFEVFDLRIIHRKNRTGFEESKDLPIVLNTVLAGRYYVTEYLGSAAFSKVVQAHDLQTGIDVCLKIIKNDKDFFDQSLDEIKLLKLVNKHDPADQCHILRLYDYFYHQEHLFIVCELLRANLYEFQKFNQESGGDAYFTFRRLQIITRQCLEALEYLHHLGIIHCDLKPENILIKSYKRCEIKVIDLGSSCFQSDNLCLYVQSRSYRAPEVILGLPYDPKIDLWSLGCILAELCSGEVLFPNDAVVMILARMIGMFGPIDMEMLLKGQDTHKYFTKEYDLYYMNEETEQMEFIIPEESSLENHLLVSDAGFIDFLTNLLEINPERRLTAEEALAHPWLSQSYE</sequence>
<evidence type="ECO:0000256" key="5">
    <source>
        <dbReference type="ARBA" id="ARBA00022777"/>
    </source>
</evidence>
<proteinExistence type="predicted"/>
<evidence type="ECO:0000256" key="1">
    <source>
        <dbReference type="ARBA" id="ARBA00022527"/>
    </source>
</evidence>
<evidence type="ECO:0000313" key="10">
    <source>
        <dbReference type="RefSeq" id="XP_022134027.1"/>
    </source>
</evidence>
<dbReference type="GO" id="GO:0005524">
    <property type="term" value="F:ATP binding"/>
    <property type="evidence" value="ECO:0007669"/>
    <property type="project" value="UniProtKB-KW"/>
</dbReference>
<dbReference type="CDD" id="cd14133">
    <property type="entry name" value="PKc_DYRK_like"/>
    <property type="match status" value="1"/>
</dbReference>
<organism evidence="9 10">
    <name type="scientific">Momordica charantia</name>
    <name type="common">Bitter gourd</name>
    <name type="synonym">Balsam pear</name>
    <dbReference type="NCBI Taxonomy" id="3673"/>
    <lineage>
        <taxon>Eukaryota</taxon>
        <taxon>Viridiplantae</taxon>
        <taxon>Streptophyta</taxon>
        <taxon>Embryophyta</taxon>
        <taxon>Tracheophyta</taxon>
        <taxon>Spermatophyta</taxon>
        <taxon>Magnoliopsida</taxon>
        <taxon>eudicotyledons</taxon>
        <taxon>Gunneridae</taxon>
        <taxon>Pentapetalae</taxon>
        <taxon>rosids</taxon>
        <taxon>fabids</taxon>
        <taxon>Cucurbitales</taxon>
        <taxon>Cucurbitaceae</taxon>
        <taxon>Momordiceae</taxon>
        <taxon>Momordica</taxon>
    </lineage>
</organism>
<dbReference type="Proteomes" id="UP000504603">
    <property type="component" value="Unplaced"/>
</dbReference>
<dbReference type="InterPro" id="IPR008271">
    <property type="entry name" value="Ser/Thr_kinase_AS"/>
</dbReference>